<accession>A0A7C8IPE5</accession>
<keyword evidence="4" id="KW-1185">Reference proteome</keyword>
<dbReference type="Gene3D" id="3.40.50.720">
    <property type="entry name" value="NAD(P)-binding Rossmann-like Domain"/>
    <property type="match status" value="1"/>
</dbReference>
<dbReference type="AlphaFoldDB" id="A0A7C8IPE5"/>
<dbReference type="Proteomes" id="UP000481858">
    <property type="component" value="Unassembled WGS sequence"/>
</dbReference>
<sequence>MSAQQQQRIFITGASGYIGSRVVEFAIAKGYAVRGLSRSEAGTAKLRALGATPVSGSLSTLDVLRTEAAQADIVMHLADAWIDDFTQPYENVVRIDGAAVDAMAEGLAQSSSRRKLFVGTSGTSVVEPDPADGETDEDGPDNKNALNDRITCERHLLSKAGAHGIKACVIRLPPFVYGRGGSGVGLFMSVFAKVGFVPRVAGGSTRTSVVHVDDSARAYLLAVERAFSDPAKTRAVYNVVSSTEVTTGDLADAIAATMGLPVREMSVAEAAEKTTPLVAGFFSLRIRGKGDRAKKELGWTPTEAGIVEDIRDGSYVQVAKNLAAAAGPA</sequence>
<proteinExistence type="predicted"/>
<dbReference type="EMBL" id="WUBL01000044">
    <property type="protein sequence ID" value="KAF2968889.1"/>
    <property type="molecule type" value="Genomic_DNA"/>
</dbReference>
<reference evidence="3 4" key="1">
    <citation type="submission" date="2019-12" db="EMBL/GenBank/DDBJ databases">
        <title>Draft genome sequence of the ascomycete Xylaria multiplex DSM 110363.</title>
        <authorList>
            <person name="Buettner E."/>
            <person name="Kellner H."/>
        </authorList>
    </citation>
    <scope>NUCLEOTIDE SEQUENCE [LARGE SCALE GENOMIC DNA]</scope>
    <source>
        <strain evidence="3 4">DSM 110363</strain>
    </source>
</reference>
<evidence type="ECO:0000313" key="3">
    <source>
        <dbReference type="EMBL" id="KAF2968889.1"/>
    </source>
</evidence>
<evidence type="ECO:0000259" key="2">
    <source>
        <dbReference type="Pfam" id="PF01370"/>
    </source>
</evidence>
<comment type="caution">
    <text evidence="3">The sequence shown here is derived from an EMBL/GenBank/DDBJ whole genome shotgun (WGS) entry which is preliminary data.</text>
</comment>
<dbReference type="InterPro" id="IPR051783">
    <property type="entry name" value="NAD(P)-dependent_oxidoreduct"/>
</dbReference>
<organism evidence="3 4">
    <name type="scientific">Xylaria multiplex</name>
    <dbReference type="NCBI Taxonomy" id="323545"/>
    <lineage>
        <taxon>Eukaryota</taxon>
        <taxon>Fungi</taxon>
        <taxon>Dikarya</taxon>
        <taxon>Ascomycota</taxon>
        <taxon>Pezizomycotina</taxon>
        <taxon>Sordariomycetes</taxon>
        <taxon>Xylariomycetidae</taxon>
        <taxon>Xylariales</taxon>
        <taxon>Xylariaceae</taxon>
        <taxon>Xylaria</taxon>
    </lineage>
</organism>
<dbReference type="PANTHER" id="PTHR48079:SF5">
    <property type="entry name" value="DEPENDENT EPIMERASE_DEHYDRATASE, PUTATIVE (AFU_ORTHOLOGUE AFUA_7G00180)-RELATED"/>
    <property type="match status" value="1"/>
</dbReference>
<name>A0A7C8IPE5_9PEZI</name>
<dbReference type="GO" id="GO:0005737">
    <property type="term" value="C:cytoplasm"/>
    <property type="evidence" value="ECO:0007669"/>
    <property type="project" value="TreeGrafter"/>
</dbReference>
<dbReference type="SUPFAM" id="SSF51735">
    <property type="entry name" value="NAD(P)-binding Rossmann-fold domains"/>
    <property type="match status" value="1"/>
</dbReference>
<dbReference type="PANTHER" id="PTHR48079">
    <property type="entry name" value="PROTEIN YEEZ"/>
    <property type="match status" value="1"/>
</dbReference>
<dbReference type="InParanoid" id="A0A7C8IPE5"/>
<feature type="domain" description="NAD-dependent epimerase/dehydratase" evidence="2">
    <location>
        <begin position="9"/>
        <end position="238"/>
    </location>
</feature>
<dbReference type="OrthoDB" id="10262413at2759"/>
<dbReference type="Pfam" id="PF01370">
    <property type="entry name" value="Epimerase"/>
    <property type="match status" value="1"/>
</dbReference>
<feature type="region of interest" description="Disordered" evidence="1">
    <location>
        <begin position="119"/>
        <end position="144"/>
    </location>
</feature>
<evidence type="ECO:0000256" key="1">
    <source>
        <dbReference type="SAM" id="MobiDB-lite"/>
    </source>
</evidence>
<dbReference type="GO" id="GO:0004029">
    <property type="term" value="F:aldehyde dehydrogenase (NAD+) activity"/>
    <property type="evidence" value="ECO:0007669"/>
    <property type="project" value="TreeGrafter"/>
</dbReference>
<dbReference type="InterPro" id="IPR001509">
    <property type="entry name" value="Epimerase_deHydtase"/>
</dbReference>
<dbReference type="FunCoup" id="A0A7C8IPE5">
    <property type="interactions" value="24"/>
</dbReference>
<dbReference type="InterPro" id="IPR036291">
    <property type="entry name" value="NAD(P)-bd_dom_sf"/>
</dbReference>
<feature type="compositionally biased region" description="Acidic residues" evidence="1">
    <location>
        <begin position="129"/>
        <end position="139"/>
    </location>
</feature>
<protein>
    <recommendedName>
        <fullName evidence="2">NAD-dependent epimerase/dehydratase domain-containing protein</fullName>
    </recommendedName>
</protein>
<gene>
    <name evidence="3" type="ORF">GQX73_g4711</name>
</gene>
<evidence type="ECO:0000313" key="4">
    <source>
        <dbReference type="Proteomes" id="UP000481858"/>
    </source>
</evidence>